<protein>
    <submittedName>
        <fullName evidence="1">Uncharacterized protein</fullName>
    </submittedName>
</protein>
<reference evidence="1" key="1">
    <citation type="journal article" date="2020" name="mSystems">
        <title>Genome- and Community-Level Interaction Insights into Carbon Utilization and Element Cycling Functions of Hydrothermarchaeota in Hydrothermal Sediment.</title>
        <authorList>
            <person name="Zhou Z."/>
            <person name="Liu Y."/>
            <person name="Xu W."/>
            <person name="Pan J."/>
            <person name="Luo Z.H."/>
            <person name="Li M."/>
        </authorList>
    </citation>
    <scope>NUCLEOTIDE SEQUENCE [LARGE SCALE GENOMIC DNA]</scope>
    <source>
        <strain evidence="1">SpSt-648</strain>
    </source>
</reference>
<evidence type="ECO:0000313" key="1">
    <source>
        <dbReference type="EMBL" id="HGQ74318.1"/>
    </source>
</evidence>
<accession>A0A7C4JM03</accession>
<sequence length="307" mass="36002">MIIRFKEASIAMNMDHKELGESFKIFLQRSFPKRYLPDYYLSNSGEYDARIHWLKSNSFRVLKTIFTNNIDEYVVETPQPEVYVNESPVFFLLQVLSRILVKKKIYLFSDSVTVFSRDRTILFLGYPHSGKSTLTALSLHYGDIPLSTENTMLEISSDCIRVIGGSSILVYDPRIEELYDVKIPYTEVTKHGYRVIDLNEIAKDRVKIIGNKPCIDEVYLIHCMFNAIDVSIEEIKGRKIGKTIWFFATMILNGIDYYEPYPLTLLDNQARSSIYEMMNFFISKYNGRFYEIYGKHDKVYEYVRSKR</sequence>
<organism evidence="1">
    <name type="scientific">Staphylothermus marinus</name>
    <dbReference type="NCBI Taxonomy" id="2280"/>
    <lineage>
        <taxon>Archaea</taxon>
        <taxon>Thermoproteota</taxon>
        <taxon>Thermoprotei</taxon>
        <taxon>Desulfurococcales</taxon>
        <taxon>Desulfurococcaceae</taxon>
        <taxon>Staphylothermus</taxon>
    </lineage>
</organism>
<comment type="caution">
    <text evidence="1">The sequence shown here is derived from an EMBL/GenBank/DDBJ whole genome shotgun (WGS) entry which is preliminary data.</text>
</comment>
<dbReference type="EMBL" id="DTBP01000035">
    <property type="protein sequence ID" value="HGQ74318.1"/>
    <property type="molecule type" value="Genomic_DNA"/>
</dbReference>
<gene>
    <name evidence="1" type="ORF">ENU20_04510</name>
</gene>
<name>A0A7C4JM03_STAMA</name>
<proteinExistence type="predicted"/>
<dbReference type="AlphaFoldDB" id="A0A7C4JM03"/>